<sequence>MSQRSEQFSNAGPAANGPCIDGVAEVIGRRRQGLNAAERSPESGQGPAFGRRQAREERPASVRLSGQRQAGTTRPAEANWAETVEIPFAGVAARAAAAGTNRRGAPLPGRIGLVACAFMFGALLLPVFMVSFPETPVAATASNGGGYAVRLATINASLTSHGDGKLLRVEGRITNPATAAAAIPPLRIDFADRSAGLRSRTLQTSVDHLGAGQSIDFITMIAMPEDAKGDVRVGFVGTAIEGDR</sequence>
<feature type="region of interest" description="Disordered" evidence="1">
    <location>
        <begin position="31"/>
        <end position="78"/>
    </location>
</feature>
<protein>
    <recommendedName>
        <fullName evidence="5">DUF3426 domain-containing protein</fullName>
    </recommendedName>
</protein>
<feature type="transmembrane region" description="Helical" evidence="2">
    <location>
        <begin position="111"/>
        <end position="132"/>
    </location>
</feature>
<keyword evidence="2" id="KW-0472">Membrane</keyword>
<gene>
    <name evidence="3" type="ORF">OH818_22030</name>
</gene>
<accession>A0ABY7BXB5</accession>
<evidence type="ECO:0000256" key="1">
    <source>
        <dbReference type="SAM" id="MobiDB-lite"/>
    </source>
</evidence>
<evidence type="ECO:0000313" key="3">
    <source>
        <dbReference type="EMBL" id="WAP68048.1"/>
    </source>
</evidence>
<dbReference type="EMBL" id="CP114029">
    <property type="protein sequence ID" value="WAP68048.1"/>
    <property type="molecule type" value="Genomic_DNA"/>
</dbReference>
<feature type="compositionally biased region" description="Polar residues" evidence="1">
    <location>
        <begin position="1"/>
        <end position="10"/>
    </location>
</feature>
<keyword evidence="2" id="KW-1133">Transmembrane helix</keyword>
<keyword evidence="4" id="KW-1185">Reference proteome</keyword>
<dbReference type="Proteomes" id="UP001164020">
    <property type="component" value="Chromosome"/>
</dbReference>
<keyword evidence="2" id="KW-0812">Transmembrane</keyword>
<evidence type="ECO:0000313" key="4">
    <source>
        <dbReference type="Proteomes" id="UP001164020"/>
    </source>
</evidence>
<dbReference type="RefSeq" id="WP_268880522.1">
    <property type="nucleotide sequence ID" value="NZ_CP114029.1"/>
</dbReference>
<evidence type="ECO:0000256" key="2">
    <source>
        <dbReference type="SAM" id="Phobius"/>
    </source>
</evidence>
<evidence type="ECO:0008006" key="5">
    <source>
        <dbReference type="Google" id="ProtNLM"/>
    </source>
</evidence>
<proteinExistence type="predicted"/>
<organism evidence="3 4">
    <name type="scientific">Jiella pelagia</name>
    <dbReference type="NCBI Taxonomy" id="2986949"/>
    <lineage>
        <taxon>Bacteria</taxon>
        <taxon>Pseudomonadati</taxon>
        <taxon>Pseudomonadota</taxon>
        <taxon>Alphaproteobacteria</taxon>
        <taxon>Hyphomicrobiales</taxon>
        <taxon>Aurantimonadaceae</taxon>
        <taxon>Jiella</taxon>
    </lineage>
</organism>
<name>A0ABY7BXB5_9HYPH</name>
<feature type="region of interest" description="Disordered" evidence="1">
    <location>
        <begin position="1"/>
        <end position="20"/>
    </location>
</feature>
<reference evidence="3" key="1">
    <citation type="submission" date="2022-12" db="EMBL/GenBank/DDBJ databases">
        <title>Jiella pelagia sp. nov., isolated from phosphonate enriched culture of Northwest Pacific surface seawater.</title>
        <authorList>
            <person name="Shin D.Y."/>
            <person name="Hwang C.Y."/>
        </authorList>
    </citation>
    <scope>NUCLEOTIDE SEQUENCE</scope>
    <source>
        <strain evidence="3">HL-NP1</strain>
    </source>
</reference>